<dbReference type="Pfam" id="PF02719">
    <property type="entry name" value="Polysacc_synt_2"/>
    <property type="match status" value="1"/>
</dbReference>
<dbReference type="EMBL" id="LKCM01000281">
    <property type="protein sequence ID" value="KPQ41948.1"/>
    <property type="molecule type" value="Genomic_DNA"/>
</dbReference>
<dbReference type="InterPro" id="IPR003869">
    <property type="entry name" value="Polysac_CapD-like"/>
</dbReference>
<sequence>MKRAIMEHIFKNKNIIVTGGTGSIGSEIVRSLLTYEPKVVRILSRDETKQFELEQELGNLDNIRFLIGDIRDKERLKRAFEGIDIVFHAAAMKHVPACEYNPFEAVKTNVVGTQNVIDAALDNKVEKVIAISTDKAASPMNTMGATKLLAEKLMIDANFYKGNRKTIFSCVRFGNVMCSRGSVIPLFKKQIKHGGQLTITDPDMTRFMMTIPQAVDLVFKATKMAQGGEIFIFKMPVVKLGDLAKCMIEYFAPEYGRKPESIEISIIGTRNGEKMYEHLMTEEEARYAYETKDMYIVLSQSAFPGSFLYGGTKAQQKRYASDDAKVLGIDEIKNLLWNLPG</sequence>
<dbReference type="Proteomes" id="UP000050360">
    <property type="component" value="Unassembled WGS sequence"/>
</dbReference>
<dbReference type="Gene3D" id="3.40.50.720">
    <property type="entry name" value="NAD(P)-binding Rossmann-like Domain"/>
    <property type="match status" value="1"/>
</dbReference>
<evidence type="ECO:0000256" key="1">
    <source>
        <dbReference type="ARBA" id="ARBA00007430"/>
    </source>
</evidence>
<comment type="similarity">
    <text evidence="1">Belongs to the polysaccharide synthase family.</text>
</comment>
<evidence type="ECO:0000259" key="2">
    <source>
        <dbReference type="Pfam" id="PF02719"/>
    </source>
</evidence>
<dbReference type="SUPFAM" id="SSF51735">
    <property type="entry name" value="NAD(P)-binding Rossmann-fold domains"/>
    <property type="match status" value="1"/>
</dbReference>
<evidence type="ECO:0000313" key="3">
    <source>
        <dbReference type="EMBL" id="KPQ41948.1"/>
    </source>
</evidence>
<proteinExistence type="inferred from homology"/>
<dbReference type="InterPro" id="IPR051203">
    <property type="entry name" value="Polysaccharide_Synthase-Rel"/>
</dbReference>
<protein>
    <submittedName>
        <fullName evidence="3">dTDP-glucose 4,6-dehydratase</fullName>
    </submittedName>
</protein>
<name>A0A0P8CGX2_9EURY</name>
<gene>
    <name evidence="3" type="ORF">MPEBLZ_03474</name>
</gene>
<comment type="caution">
    <text evidence="3">The sequence shown here is derived from an EMBL/GenBank/DDBJ whole genome shotgun (WGS) entry which is preliminary data.</text>
</comment>
<dbReference type="CDD" id="cd05237">
    <property type="entry name" value="UDP_invert_4-6DH_SDR_e"/>
    <property type="match status" value="1"/>
</dbReference>
<evidence type="ECO:0000313" key="4">
    <source>
        <dbReference type="Proteomes" id="UP000050360"/>
    </source>
</evidence>
<dbReference type="InterPro" id="IPR036291">
    <property type="entry name" value="NAD(P)-bd_dom_sf"/>
</dbReference>
<accession>A0A0P8CGX2</accession>
<dbReference type="PANTHER" id="PTHR43318">
    <property type="entry name" value="UDP-N-ACETYLGLUCOSAMINE 4,6-DEHYDRATASE"/>
    <property type="match status" value="1"/>
</dbReference>
<dbReference type="PANTHER" id="PTHR43318:SF2">
    <property type="entry name" value="UDP-N-ACETYLGLUCOSAMINE 4,6-DEHYDRATASE (INVERTING)"/>
    <property type="match status" value="1"/>
</dbReference>
<dbReference type="AlphaFoldDB" id="A0A0P8CGX2"/>
<dbReference type="PATRIC" id="fig|1719120.3.peg.3771"/>
<reference evidence="3 4" key="1">
    <citation type="submission" date="2015-09" db="EMBL/GenBank/DDBJ databases">
        <title>A metagenomics-based metabolic model of nitrate-dependent anaerobic oxidation of methane by Methanoperedens-like archaea.</title>
        <authorList>
            <person name="Arshad A."/>
            <person name="Speth D.R."/>
            <person name="De Graaf R.M."/>
            <person name="Op Den Camp H.J."/>
            <person name="Jetten M.S."/>
            <person name="Welte C.U."/>
        </authorList>
    </citation>
    <scope>NUCLEOTIDE SEQUENCE [LARGE SCALE GENOMIC DNA]</scope>
</reference>
<feature type="domain" description="Polysaccharide biosynthesis protein CapD-like" evidence="2">
    <location>
        <begin position="15"/>
        <end position="297"/>
    </location>
</feature>
<organism evidence="3 4">
    <name type="scientific">Candidatus Methanoperedens nitratireducens</name>
    <dbReference type="NCBI Taxonomy" id="1392998"/>
    <lineage>
        <taxon>Archaea</taxon>
        <taxon>Methanobacteriati</taxon>
        <taxon>Methanobacteriota</taxon>
        <taxon>Stenosarchaea group</taxon>
        <taxon>Methanomicrobia</taxon>
        <taxon>Methanosarcinales</taxon>
        <taxon>ANME-2 cluster</taxon>
        <taxon>Candidatus Methanoperedentaceae</taxon>
        <taxon>Candidatus Methanoperedens</taxon>
    </lineage>
</organism>